<dbReference type="Pfam" id="PF00633">
    <property type="entry name" value="HHH"/>
    <property type="match status" value="1"/>
</dbReference>
<dbReference type="Proteomes" id="UP001189429">
    <property type="component" value="Unassembled WGS sequence"/>
</dbReference>
<reference evidence="5" key="1">
    <citation type="submission" date="2023-10" db="EMBL/GenBank/DDBJ databases">
        <authorList>
            <person name="Chen Y."/>
            <person name="Shah S."/>
            <person name="Dougan E. K."/>
            <person name="Thang M."/>
            <person name="Chan C."/>
        </authorList>
    </citation>
    <scope>NUCLEOTIDE SEQUENCE [LARGE SCALE GENOMIC DNA]</scope>
</reference>
<gene>
    <name evidence="5" type="ORF">PCOR1329_LOCUS62362</name>
</gene>
<name>A0ABN9W2D1_9DINO</name>
<evidence type="ECO:0000256" key="2">
    <source>
        <dbReference type="ARBA" id="ARBA00023204"/>
    </source>
</evidence>
<evidence type="ECO:0000313" key="6">
    <source>
        <dbReference type="Proteomes" id="UP001189429"/>
    </source>
</evidence>
<feature type="compositionally biased region" description="Low complexity" evidence="3">
    <location>
        <begin position="286"/>
        <end position="296"/>
    </location>
</feature>
<evidence type="ECO:0000259" key="4">
    <source>
        <dbReference type="SMART" id="SM00278"/>
    </source>
</evidence>
<sequence length="398" mass="41458">MRGTWSPRGPSTHESSPPRSCWQPSRRRAGPRGARVAGGAGPRGARGAGGAGPRGPRLGLCGLGAPDGVALRISGGWQGAPSSAGARRRGARVLRGRPSAASQVWWERCHHSAMWAATASWERLAAREPHAALVATWERCQGGAARATAASWERLPQRWQAALVAAWERCQRGAARATAASWERLPQRWQAALVAGAAWASERLPAGGQPAVVALAGVLALSALWAARPRRALGGAAGAPPAGEADGAHAQGASRAKPQRRSRADSPGPAAAAVAPQQDNQTKVDAASSSKPAAAKLEGQAVARKVAMAPTPSRRHSAPQRADSPAPSLPPTSTELSLLAVLNHGSHEDLLSLKGIGDKTARAIMKYRENGEIHRLDELVKSGTVHRFSIQTLIRSAA</sequence>
<feature type="region of interest" description="Disordered" evidence="3">
    <location>
        <begin position="235"/>
        <end position="332"/>
    </location>
</feature>
<dbReference type="SMART" id="SM00278">
    <property type="entry name" value="HhH1"/>
    <property type="match status" value="1"/>
</dbReference>
<keyword evidence="6" id="KW-1185">Reference proteome</keyword>
<evidence type="ECO:0000256" key="1">
    <source>
        <dbReference type="ARBA" id="ARBA00022763"/>
    </source>
</evidence>
<dbReference type="InterPro" id="IPR000445">
    <property type="entry name" value="HhH_motif"/>
</dbReference>
<dbReference type="Gene3D" id="1.10.150.280">
    <property type="entry name" value="AF1531-like domain"/>
    <property type="match status" value="1"/>
</dbReference>
<evidence type="ECO:0000313" key="5">
    <source>
        <dbReference type="EMBL" id="CAK0878672.1"/>
    </source>
</evidence>
<feature type="compositionally biased region" description="Gly residues" evidence="3">
    <location>
        <begin position="36"/>
        <end position="53"/>
    </location>
</feature>
<dbReference type="EMBL" id="CAUYUJ010017871">
    <property type="protein sequence ID" value="CAK0878672.1"/>
    <property type="molecule type" value="Genomic_DNA"/>
</dbReference>
<proteinExistence type="predicted"/>
<feature type="compositionally biased region" description="Low complexity" evidence="3">
    <location>
        <begin position="235"/>
        <end position="250"/>
    </location>
</feature>
<feature type="domain" description="Helix-hairpin-helix DNA-binding motif class 1" evidence="4">
    <location>
        <begin position="348"/>
        <end position="367"/>
    </location>
</feature>
<keyword evidence="1" id="KW-0227">DNA damage</keyword>
<feature type="region of interest" description="Disordered" evidence="3">
    <location>
        <begin position="1"/>
        <end position="54"/>
    </location>
</feature>
<evidence type="ECO:0000256" key="3">
    <source>
        <dbReference type="SAM" id="MobiDB-lite"/>
    </source>
</evidence>
<dbReference type="InterPro" id="IPR003583">
    <property type="entry name" value="Hlx-hairpin-Hlx_DNA-bd_motif"/>
</dbReference>
<protein>
    <recommendedName>
        <fullName evidence="4">Helix-hairpin-helix DNA-binding motif class 1 domain-containing protein</fullName>
    </recommendedName>
</protein>
<feature type="compositionally biased region" description="Low complexity" evidence="3">
    <location>
        <begin position="265"/>
        <end position="276"/>
    </location>
</feature>
<comment type="caution">
    <text evidence="5">The sequence shown here is derived from an EMBL/GenBank/DDBJ whole genome shotgun (WGS) entry which is preliminary data.</text>
</comment>
<accession>A0ABN9W2D1</accession>
<organism evidence="5 6">
    <name type="scientific">Prorocentrum cordatum</name>
    <dbReference type="NCBI Taxonomy" id="2364126"/>
    <lineage>
        <taxon>Eukaryota</taxon>
        <taxon>Sar</taxon>
        <taxon>Alveolata</taxon>
        <taxon>Dinophyceae</taxon>
        <taxon>Prorocentrales</taxon>
        <taxon>Prorocentraceae</taxon>
        <taxon>Prorocentrum</taxon>
    </lineage>
</organism>
<dbReference type="SUPFAM" id="SSF47781">
    <property type="entry name" value="RuvA domain 2-like"/>
    <property type="match status" value="1"/>
</dbReference>
<keyword evidence="2" id="KW-0234">DNA repair</keyword>
<dbReference type="InterPro" id="IPR010994">
    <property type="entry name" value="RuvA_2-like"/>
</dbReference>